<dbReference type="Pfam" id="PF06203">
    <property type="entry name" value="CCT"/>
    <property type="match status" value="1"/>
</dbReference>
<gene>
    <name evidence="6" type="ORF">CURHAP_LOCUS35394</name>
</gene>
<dbReference type="InterPro" id="IPR052453">
    <property type="entry name" value="CONSTANS-like_ZF"/>
</dbReference>
<evidence type="ECO:0000256" key="3">
    <source>
        <dbReference type="PROSITE-ProRule" id="PRU00357"/>
    </source>
</evidence>
<evidence type="ECO:0000313" key="6">
    <source>
        <dbReference type="EMBL" id="CAB4282127.1"/>
    </source>
</evidence>
<dbReference type="GO" id="GO:0006355">
    <property type="term" value="P:regulation of DNA-templated transcription"/>
    <property type="evidence" value="ECO:0007669"/>
    <property type="project" value="TreeGrafter"/>
</dbReference>
<evidence type="ECO:0000256" key="4">
    <source>
        <dbReference type="SAM" id="MobiDB-lite"/>
    </source>
</evidence>
<feature type="compositionally biased region" description="Polar residues" evidence="4">
    <location>
        <begin position="18"/>
        <end position="27"/>
    </location>
</feature>
<dbReference type="PANTHER" id="PTHR31874">
    <property type="entry name" value="CCT MOTIF FAMILY PROTEIN, EXPRESSED"/>
    <property type="match status" value="1"/>
</dbReference>
<feature type="domain" description="CCT" evidence="5">
    <location>
        <begin position="196"/>
        <end position="238"/>
    </location>
</feature>
<evidence type="ECO:0000256" key="2">
    <source>
        <dbReference type="ARBA" id="ARBA00023242"/>
    </source>
</evidence>
<evidence type="ECO:0000313" key="7">
    <source>
        <dbReference type="Proteomes" id="UP000507222"/>
    </source>
</evidence>
<dbReference type="Proteomes" id="UP000507222">
    <property type="component" value="Unassembled WGS sequence"/>
</dbReference>
<sequence>MRYHSFLLRSPKKEEQQVPDSINNSGEEFSDTTTTTTTTTKLDDAFNTNGDDHVVDIMDDWERILGIEEEEDGKLPSENMYGGHKLNWDFMDWDEFPKGEEGEEIEQKVFQTADRCFFEDESYYERKVVKSESVVFWDEDDEKRVQLNLNLNYQEVLDAWSDRGPLWADDCSRSSMASNGNYMGEVPMMEEERTRREASVLRYREKRQSRLFSKKIRYQVRKLNADKRPRLKGRFVKRCDS</sequence>
<dbReference type="InterPro" id="IPR010402">
    <property type="entry name" value="CCT_domain"/>
</dbReference>
<name>A0A6J5V2N1_PRUAR</name>
<keyword evidence="2 3" id="KW-0539">Nucleus</keyword>
<feature type="region of interest" description="Disordered" evidence="4">
    <location>
        <begin position="1"/>
        <end position="36"/>
    </location>
</feature>
<dbReference type="GO" id="GO:0005634">
    <property type="term" value="C:nucleus"/>
    <property type="evidence" value="ECO:0007669"/>
    <property type="project" value="UniProtKB-SubCell"/>
</dbReference>
<proteinExistence type="predicted"/>
<comment type="subcellular location">
    <subcellularLocation>
        <location evidence="1 3">Nucleus</location>
    </subcellularLocation>
</comment>
<organism evidence="6 7">
    <name type="scientific">Prunus armeniaca</name>
    <name type="common">Apricot</name>
    <name type="synonym">Armeniaca vulgaris</name>
    <dbReference type="NCBI Taxonomy" id="36596"/>
    <lineage>
        <taxon>Eukaryota</taxon>
        <taxon>Viridiplantae</taxon>
        <taxon>Streptophyta</taxon>
        <taxon>Embryophyta</taxon>
        <taxon>Tracheophyta</taxon>
        <taxon>Spermatophyta</taxon>
        <taxon>Magnoliopsida</taxon>
        <taxon>eudicotyledons</taxon>
        <taxon>Gunneridae</taxon>
        <taxon>Pentapetalae</taxon>
        <taxon>rosids</taxon>
        <taxon>fabids</taxon>
        <taxon>Rosales</taxon>
        <taxon>Rosaceae</taxon>
        <taxon>Amygdaloideae</taxon>
        <taxon>Amygdaleae</taxon>
        <taxon>Prunus</taxon>
    </lineage>
</organism>
<dbReference type="PANTHER" id="PTHR31874:SF41">
    <property type="entry name" value="CCT MOTIF FAMILY PROTEIN"/>
    <property type="match status" value="1"/>
</dbReference>
<evidence type="ECO:0000259" key="5">
    <source>
        <dbReference type="PROSITE" id="PS51017"/>
    </source>
</evidence>
<dbReference type="EMBL" id="CAEKDK010000006">
    <property type="protein sequence ID" value="CAB4282127.1"/>
    <property type="molecule type" value="Genomic_DNA"/>
</dbReference>
<dbReference type="PROSITE" id="PS51017">
    <property type="entry name" value="CCT"/>
    <property type="match status" value="1"/>
</dbReference>
<evidence type="ECO:0000256" key="1">
    <source>
        <dbReference type="ARBA" id="ARBA00004123"/>
    </source>
</evidence>
<accession>A0A6J5V2N1</accession>
<reference evidence="6 7" key="1">
    <citation type="submission" date="2020-05" db="EMBL/GenBank/DDBJ databases">
        <authorList>
            <person name="Campoy J."/>
            <person name="Schneeberger K."/>
            <person name="Spophaly S."/>
        </authorList>
    </citation>
    <scope>NUCLEOTIDE SEQUENCE [LARGE SCALE GENOMIC DNA]</scope>
    <source>
        <strain evidence="6">PruArmRojPasFocal</strain>
    </source>
</reference>
<dbReference type="AlphaFoldDB" id="A0A6J5V2N1"/>
<protein>
    <recommendedName>
        <fullName evidence="5">CCT domain-containing protein</fullName>
    </recommendedName>
</protein>